<reference evidence="12" key="1">
    <citation type="submission" date="2021-03" db="EMBL/GenBank/DDBJ databases">
        <authorList>
            <person name="Tagirdzhanova G."/>
        </authorList>
    </citation>
    <scope>NUCLEOTIDE SEQUENCE</scope>
</reference>
<keyword evidence="4 7" id="KW-0653">Protein transport</keyword>
<dbReference type="GO" id="GO:0015031">
    <property type="term" value="P:protein transport"/>
    <property type="evidence" value="ECO:0007669"/>
    <property type="project" value="UniProtKB-KW"/>
</dbReference>
<evidence type="ECO:0000256" key="8">
    <source>
        <dbReference type="SAM" id="Coils"/>
    </source>
</evidence>
<evidence type="ECO:0000256" key="3">
    <source>
        <dbReference type="ARBA" id="ARBA00022448"/>
    </source>
</evidence>
<evidence type="ECO:0000256" key="9">
    <source>
        <dbReference type="SAM" id="MobiDB-lite"/>
    </source>
</evidence>
<evidence type="ECO:0000256" key="6">
    <source>
        <dbReference type="ARBA" id="ARBA00023054"/>
    </source>
</evidence>
<dbReference type="GO" id="GO:0000045">
    <property type="term" value="P:autophagosome assembly"/>
    <property type="evidence" value="ECO:0007669"/>
    <property type="project" value="UniProtKB-UniRule"/>
</dbReference>
<evidence type="ECO:0000259" key="10">
    <source>
        <dbReference type="Pfam" id="PF04108"/>
    </source>
</evidence>
<proteinExistence type="inferred from homology"/>
<keyword evidence="5 7" id="KW-0072">Autophagy</keyword>
<dbReference type="GO" id="GO:0061709">
    <property type="term" value="P:reticulophagy"/>
    <property type="evidence" value="ECO:0007669"/>
    <property type="project" value="TreeGrafter"/>
</dbReference>
<feature type="coiled-coil region" evidence="8">
    <location>
        <begin position="632"/>
        <end position="659"/>
    </location>
</feature>
<comment type="subcellular location">
    <subcellularLocation>
        <location evidence="7">Preautophagosomal structure membrane</location>
        <topology evidence="7">Peripheral membrane protein</topology>
    </subcellularLocation>
    <subcellularLocation>
        <location evidence="7">Vacuole membrane</location>
        <topology evidence="7">Peripheral membrane protein</topology>
    </subcellularLocation>
    <text evidence="7">During pexophagy, accumulates in the vacuolar membrane region, where the peroxisomes contact the vacuole.</text>
</comment>
<dbReference type="PANTHER" id="PTHR13222">
    <property type="entry name" value="RB1-INDUCIBLE COILED-COIL"/>
    <property type="match status" value="1"/>
</dbReference>
<feature type="region of interest" description="Disordered" evidence="9">
    <location>
        <begin position="574"/>
        <end position="620"/>
    </location>
</feature>
<keyword evidence="3 7" id="KW-0813">Transport</keyword>
<feature type="coiled-coil region" evidence="8">
    <location>
        <begin position="533"/>
        <end position="574"/>
    </location>
</feature>
<evidence type="ECO:0000259" key="11">
    <source>
        <dbReference type="Pfam" id="PF10377"/>
    </source>
</evidence>
<gene>
    <name evidence="12" type="ORF">GOMPHAMPRED_003237</name>
</gene>
<comment type="subunit">
    <text evidence="7">Homodimer.</text>
</comment>
<dbReference type="InterPro" id="IPR040040">
    <property type="entry name" value="ATG11"/>
</dbReference>
<dbReference type="OrthoDB" id="447953at2759"/>
<feature type="coiled-coil region" evidence="8">
    <location>
        <begin position="685"/>
        <end position="719"/>
    </location>
</feature>
<organism evidence="12 13">
    <name type="scientific">Gomphillus americanus</name>
    <dbReference type="NCBI Taxonomy" id="1940652"/>
    <lineage>
        <taxon>Eukaryota</taxon>
        <taxon>Fungi</taxon>
        <taxon>Dikarya</taxon>
        <taxon>Ascomycota</taxon>
        <taxon>Pezizomycotina</taxon>
        <taxon>Lecanoromycetes</taxon>
        <taxon>OSLEUM clade</taxon>
        <taxon>Ostropomycetidae</taxon>
        <taxon>Ostropales</taxon>
        <taxon>Graphidaceae</taxon>
        <taxon>Gomphilloideae</taxon>
        <taxon>Gomphillus</taxon>
    </lineage>
</organism>
<evidence type="ECO:0000256" key="7">
    <source>
        <dbReference type="RuleBase" id="RU367075"/>
    </source>
</evidence>
<sequence length="1352" mass="152254">MFWHAPQLTFHSLDSLQSWIAKRSSIPVEAQILMTAKGKPVKLQNLLTEKEIFAYDRRSISSETSEEIISRTTRPIPPPYIPQSAPEGLTDHANLEAWQKLFKDRETWAIQTARSVEAMLQQIRSLLLETDVIKRAASIAGANPKQHMKSIHEKYLDAEKWVDSIVLDQEKVAARVDQVVVASKGITTYNALTKVISGASTTDGAGKGTLDCIFNKTTIDTAQNQSRAVMASLYRRLEEAKSLHNDIVPESEDLIGQLEPRLEALSEDMSGAINILSNEMQTCVKQIKADCENTRHASNNPRSLAAISKTALLHAKKFLPTLYDTAIDIGEVLRRVTDRRNSIEEVALHFLQRTAVIESSLSVLQSKIRAIDISEEEDAILEDLARIAQYPSIYASILVEVVRRLEWNQKMLQDTSTLAEEMALHKADEEKRRRKWQKSVEGFLGPESLTLRVRSIEISLTGQEQSWPALSRADIESFIQELGNAEGLENVKQEISTWVKTLDIPPKSQAKKINSFTNGALNESRFGRNSLLLRGDEDLVASLKNDKRNLEHQLKGSESRIRKLEDLVHRANQMTRPLTSSGAPPNGSAQAPGMERNRSSPGYTASPRLNDSPSRRSSIASHRLSMNQTQVEDNLFQQIVQLESDLANERKKIALLEESAIKKAEVEEELRKQVHDAVTMKKDLMDNFQTQQQDFETERKLLEDQSKTLKIRIEEMEEEYDRVLGSHDNARGAYSELVKEHEEHVENMRADASLQLQRAHDRIGNLQSINDNQRGRLESIEDENQRNTAAIEILRRDLEQEKSVQKEQCSILTSALKSLDPDSSTPTDFTEIVGQLELVIQKATDQNQDLRLLTNAMKGQNEAVEARSKDREIEFTQLQQDLAKREKDYLMVKESSSSYEARLKAMEEELDREREALRSVRGQLPGSESFKTQLAEAEKRAEALSLEIVSVEASSKEKEAEALKHLKLIESLQTSGNTATTRLHDRARRASEISQLLYLQTDRLTRLLEHIGFSVSREDDAMIVQRIARNTPGTASAIETTQHMSRSLSGPVPQISDSSPPDYLHWAAAIDPAIEKDFYEDFLHESKAFDLDAFCEAVVKRIKDTEHIARKWQREARTYRDRHRNSQFEAQHKIAFRAFKEGDLALFLPTRNQAPQRSWAAFNIGAPHYFLREQDKHRLTSRDWLLARITNIEERLVDLSKSMNSRLASGISEDGQPLEDENPFGLSDGLKWYYLDAEEERTGAPIAPGPGKTTVASVQIEAEGSIQRKKTLDSGVAARVLTKSLDSRRSSGNSRKSLIGVVSSPQLATASFDAGTLDGTHTFATNGPPRLSSTEVTGADTEEIRKDQLLDP</sequence>
<comment type="caution">
    <text evidence="12">The sequence shown here is derived from an EMBL/GenBank/DDBJ whole genome shotgun (WGS) entry which is preliminary data.</text>
</comment>
<accession>A0A8H3I354</accession>
<feature type="coiled-coil region" evidence="8">
    <location>
        <begin position="763"/>
        <end position="797"/>
    </location>
</feature>
<dbReference type="GO" id="GO:0019901">
    <property type="term" value="F:protein kinase binding"/>
    <property type="evidence" value="ECO:0007669"/>
    <property type="project" value="TreeGrafter"/>
</dbReference>
<dbReference type="GO" id="GO:0034045">
    <property type="term" value="C:phagophore assembly site membrane"/>
    <property type="evidence" value="ECO:0007669"/>
    <property type="project" value="UniProtKB-SubCell"/>
</dbReference>
<protein>
    <recommendedName>
        <fullName evidence="2 7">Autophagy-related protein 11</fullName>
    </recommendedName>
</protein>
<keyword evidence="7" id="KW-0472">Membrane</keyword>
<evidence type="ECO:0000313" key="12">
    <source>
        <dbReference type="EMBL" id="CAF9905515.1"/>
    </source>
</evidence>
<evidence type="ECO:0000313" key="13">
    <source>
        <dbReference type="Proteomes" id="UP000664169"/>
    </source>
</evidence>
<dbReference type="GO" id="GO:0034727">
    <property type="term" value="P:piecemeal microautophagy of the nucleus"/>
    <property type="evidence" value="ECO:0007669"/>
    <property type="project" value="TreeGrafter"/>
</dbReference>
<dbReference type="GO" id="GO:0000422">
    <property type="term" value="P:autophagy of mitochondrion"/>
    <property type="evidence" value="ECO:0007669"/>
    <property type="project" value="TreeGrafter"/>
</dbReference>
<name>A0A8H3I354_9LECA</name>
<evidence type="ECO:0000256" key="2">
    <source>
        <dbReference type="ARBA" id="ARBA00013804"/>
    </source>
</evidence>
<evidence type="ECO:0000256" key="4">
    <source>
        <dbReference type="ARBA" id="ARBA00022927"/>
    </source>
</evidence>
<dbReference type="GO" id="GO:1903599">
    <property type="term" value="P:positive regulation of autophagy of mitochondrion"/>
    <property type="evidence" value="ECO:0007669"/>
    <property type="project" value="UniProtKB-UniRule"/>
</dbReference>
<dbReference type="InterPro" id="IPR045326">
    <property type="entry name" value="ATG17-like_dom"/>
</dbReference>
<dbReference type="Proteomes" id="UP000664169">
    <property type="component" value="Unassembled WGS sequence"/>
</dbReference>
<feature type="coiled-coil region" evidence="8">
    <location>
        <begin position="896"/>
        <end position="954"/>
    </location>
</feature>
<feature type="domain" description="Autophagy-related protein 11 C-terminal" evidence="11">
    <location>
        <begin position="1096"/>
        <end position="1239"/>
    </location>
</feature>
<keyword evidence="6 8" id="KW-0175">Coiled coil</keyword>
<feature type="domain" description="Autophagy protein ATG17-like" evidence="10">
    <location>
        <begin position="103"/>
        <end position="444"/>
    </location>
</feature>
<dbReference type="InterPro" id="IPR019460">
    <property type="entry name" value="Atg11_C"/>
</dbReference>
<keyword evidence="7" id="KW-0926">Vacuole</keyword>
<dbReference type="GO" id="GO:0060090">
    <property type="term" value="F:molecular adaptor activity"/>
    <property type="evidence" value="ECO:0007669"/>
    <property type="project" value="TreeGrafter"/>
</dbReference>
<evidence type="ECO:0000256" key="1">
    <source>
        <dbReference type="ARBA" id="ARBA00009729"/>
    </source>
</evidence>
<dbReference type="GO" id="GO:1990316">
    <property type="term" value="C:Atg1/ULK1 kinase complex"/>
    <property type="evidence" value="ECO:0007669"/>
    <property type="project" value="TreeGrafter"/>
</dbReference>
<comment type="similarity">
    <text evidence="1 7">Belongs to the ATG11 family.</text>
</comment>
<dbReference type="PANTHER" id="PTHR13222:SF1">
    <property type="entry name" value="RB1-INDUCIBLE COILED-COIL PROTEIN 1"/>
    <property type="match status" value="1"/>
</dbReference>
<dbReference type="Pfam" id="PF10377">
    <property type="entry name" value="ATG11"/>
    <property type="match status" value="1"/>
</dbReference>
<feature type="compositionally biased region" description="Polar residues" evidence="9">
    <location>
        <begin position="599"/>
        <end position="620"/>
    </location>
</feature>
<dbReference type="GO" id="GO:0005774">
    <property type="term" value="C:vacuolar membrane"/>
    <property type="evidence" value="ECO:0007669"/>
    <property type="project" value="UniProtKB-SubCell"/>
</dbReference>
<evidence type="ECO:0000256" key="5">
    <source>
        <dbReference type="ARBA" id="ARBA00023006"/>
    </source>
</evidence>
<dbReference type="EMBL" id="CAJPDQ010000002">
    <property type="protein sequence ID" value="CAF9905515.1"/>
    <property type="molecule type" value="Genomic_DNA"/>
</dbReference>
<keyword evidence="13" id="KW-1185">Reference proteome</keyword>
<feature type="region of interest" description="Disordered" evidence="9">
    <location>
        <begin position="1319"/>
        <end position="1352"/>
    </location>
</feature>
<comment type="function">
    <text evidence="7">Involved in cytoplasm to vacuole transport (Cvt), pexophagy, mitophagy and nucleophagy. Recruits mitochondria for their selective degradation via autophagy (mitophagy) during starvation. Works as scaffold proteins that recruit ATG proteins to the pre-autophagosome (PAS), the site of vesicle/autophagosome formation. Required for the Cvt vesicles completion.</text>
</comment>
<feature type="compositionally biased region" description="Polar residues" evidence="9">
    <location>
        <begin position="574"/>
        <end position="589"/>
    </location>
</feature>
<dbReference type="Pfam" id="PF04108">
    <property type="entry name" value="ATG17_like"/>
    <property type="match status" value="1"/>
</dbReference>
<dbReference type="GO" id="GO:0034517">
    <property type="term" value="P:ribophagy"/>
    <property type="evidence" value="ECO:0007669"/>
    <property type="project" value="TreeGrafter"/>
</dbReference>
<feature type="compositionally biased region" description="Basic and acidic residues" evidence="9">
    <location>
        <begin position="1342"/>
        <end position="1352"/>
    </location>
</feature>